<dbReference type="EMBL" id="JARDXE010000001">
    <property type="protein sequence ID" value="MDE8643594.1"/>
    <property type="molecule type" value="Genomic_DNA"/>
</dbReference>
<dbReference type="RefSeq" id="WP_003945940.1">
    <property type="nucleotide sequence ID" value="NZ_AP023172.1"/>
</dbReference>
<name>A0A069JJE1_RHOSG</name>
<dbReference type="PANTHER" id="PTHR21660:SF1">
    <property type="entry name" value="ACYL-COENZYME A THIOESTERASE 13"/>
    <property type="match status" value="1"/>
</dbReference>
<organism evidence="5 6">
    <name type="scientific">Rhodococcus qingshengii</name>
    <dbReference type="NCBI Taxonomy" id="334542"/>
    <lineage>
        <taxon>Bacteria</taxon>
        <taxon>Bacillati</taxon>
        <taxon>Actinomycetota</taxon>
        <taxon>Actinomycetes</taxon>
        <taxon>Mycobacteriales</taxon>
        <taxon>Nocardiaceae</taxon>
        <taxon>Rhodococcus</taxon>
        <taxon>Rhodococcus erythropolis group</taxon>
    </lineage>
</organism>
<dbReference type="InterPro" id="IPR039298">
    <property type="entry name" value="ACOT13"/>
</dbReference>
<dbReference type="GO" id="GO:0047617">
    <property type="term" value="F:fatty acyl-CoA hydrolase activity"/>
    <property type="evidence" value="ECO:0007669"/>
    <property type="project" value="InterPro"/>
</dbReference>
<comment type="caution">
    <text evidence="5">The sequence shown here is derived from an EMBL/GenBank/DDBJ whole genome shotgun (WGS) entry which is preliminary data.</text>
</comment>
<dbReference type="Pfam" id="PF03061">
    <property type="entry name" value="4HBT"/>
    <property type="match status" value="1"/>
</dbReference>
<sequence>MSDETTATVDPAQMTGLELLRWMGTQVNDRPSIGRLLGMEMREVNEGSVSFALTPRADFSNPLGTVHGGICATLLDSVMGCAVHTMLPAGVGYTTLELKLNYIRTVPLDGDELTAHGSVIHVGGRTATAEGKVLDKNGKLVAHGTTTCMIFR</sequence>
<evidence type="ECO:0000256" key="2">
    <source>
        <dbReference type="ARBA" id="ARBA00022801"/>
    </source>
</evidence>
<accession>A0A069JJE1</accession>
<evidence type="ECO:0000313" key="6">
    <source>
        <dbReference type="Proteomes" id="UP000230886"/>
    </source>
</evidence>
<evidence type="ECO:0000313" key="5">
    <source>
        <dbReference type="EMBL" id="PCK28700.1"/>
    </source>
</evidence>
<gene>
    <name evidence="5" type="ORF">CHR55_05165</name>
    <name evidence="4" type="ORF">PXH69_01450</name>
</gene>
<feature type="domain" description="Thioesterase" evidence="3">
    <location>
        <begin position="64"/>
        <end position="142"/>
    </location>
</feature>
<dbReference type="CDD" id="cd03443">
    <property type="entry name" value="PaaI_thioesterase"/>
    <property type="match status" value="1"/>
</dbReference>
<dbReference type="SUPFAM" id="SSF54637">
    <property type="entry name" value="Thioesterase/thiol ester dehydrase-isomerase"/>
    <property type="match status" value="1"/>
</dbReference>
<reference evidence="5 6" key="1">
    <citation type="submission" date="2017-07" db="EMBL/GenBank/DDBJ databases">
        <title>Draft sequence of Rhodococcus enclensis 23b-28.</title>
        <authorList>
            <person name="Besaury L."/>
            <person name="Sancelme M."/>
            <person name="Amato P."/>
            <person name="Lallement A."/>
            <person name="Delort A.-M."/>
        </authorList>
    </citation>
    <scope>NUCLEOTIDE SEQUENCE [LARGE SCALE GENOMIC DNA]</scope>
    <source>
        <strain evidence="5 6">23b-28</strain>
    </source>
</reference>
<evidence type="ECO:0000259" key="3">
    <source>
        <dbReference type="Pfam" id="PF03061"/>
    </source>
</evidence>
<keyword evidence="2" id="KW-0378">Hydrolase</keyword>
<dbReference type="EMBL" id="NOVD01000002">
    <property type="protein sequence ID" value="PCK28700.1"/>
    <property type="molecule type" value="Genomic_DNA"/>
</dbReference>
<evidence type="ECO:0000313" key="4">
    <source>
        <dbReference type="EMBL" id="MDE8643594.1"/>
    </source>
</evidence>
<dbReference type="Proteomes" id="UP001217325">
    <property type="component" value="Unassembled WGS sequence"/>
</dbReference>
<dbReference type="InterPro" id="IPR003736">
    <property type="entry name" value="PAAI_dom"/>
</dbReference>
<dbReference type="NCBIfam" id="TIGR00369">
    <property type="entry name" value="unchar_dom_1"/>
    <property type="match status" value="1"/>
</dbReference>
<evidence type="ECO:0000256" key="1">
    <source>
        <dbReference type="ARBA" id="ARBA00008324"/>
    </source>
</evidence>
<proteinExistence type="inferred from homology"/>
<dbReference type="PANTHER" id="PTHR21660">
    <property type="entry name" value="THIOESTERASE SUPERFAMILY MEMBER-RELATED"/>
    <property type="match status" value="1"/>
</dbReference>
<dbReference type="AlphaFoldDB" id="A0A069JJE1"/>
<dbReference type="Proteomes" id="UP000230886">
    <property type="component" value="Unassembled WGS sequence"/>
</dbReference>
<dbReference type="InterPro" id="IPR006683">
    <property type="entry name" value="Thioestr_dom"/>
</dbReference>
<dbReference type="Gene3D" id="3.10.129.10">
    <property type="entry name" value="Hotdog Thioesterase"/>
    <property type="match status" value="1"/>
</dbReference>
<dbReference type="InterPro" id="IPR029069">
    <property type="entry name" value="HotDog_dom_sf"/>
</dbReference>
<protein>
    <submittedName>
        <fullName evidence="4 5">Thioesterase</fullName>
    </submittedName>
</protein>
<accession>A0A1C4FYS7</accession>
<reference evidence="4" key="2">
    <citation type="submission" date="2023-02" db="EMBL/GenBank/DDBJ databases">
        <title>A novel hydrolase synthesized by Rhodococcus erythropolis HQ is responsible for the detoxification of Zearalenone.</title>
        <authorList>
            <person name="Hu J."/>
            <person name="Xu J."/>
        </authorList>
    </citation>
    <scope>NUCLEOTIDE SEQUENCE</scope>
    <source>
        <strain evidence="4">HQ</strain>
    </source>
</reference>
<comment type="similarity">
    <text evidence="1">Belongs to the thioesterase PaaI family.</text>
</comment>
<dbReference type="GeneID" id="57488986"/>